<feature type="signal peptide" evidence="1">
    <location>
        <begin position="1"/>
        <end position="20"/>
    </location>
</feature>
<feature type="chain" id="PRO_5045518532" evidence="1">
    <location>
        <begin position="21"/>
        <end position="203"/>
    </location>
</feature>
<evidence type="ECO:0000313" key="3">
    <source>
        <dbReference type="Proteomes" id="UP001345013"/>
    </source>
</evidence>
<comment type="caution">
    <text evidence="2">The sequence shown here is derived from an EMBL/GenBank/DDBJ whole genome shotgun (WGS) entry which is preliminary data.</text>
</comment>
<accession>A0ABR0K5T5</accession>
<organism evidence="2 3">
    <name type="scientific">Lithohypha guttulata</name>
    <dbReference type="NCBI Taxonomy" id="1690604"/>
    <lineage>
        <taxon>Eukaryota</taxon>
        <taxon>Fungi</taxon>
        <taxon>Dikarya</taxon>
        <taxon>Ascomycota</taxon>
        <taxon>Pezizomycotina</taxon>
        <taxon>Eurotiomycetes</taxon>
        <taxon>Chaetothyriomycetidae</taxon>
        <taxon>Chaetothyriales</taxon>
        <taxon>Trichomeriaceae</taxon>
        <taxon>Lithohypha</taxon>
    </lineage>
</organism>
<sequence length="203" mass="21741">MLLALTLVSLALAASNTTEGGPYSTCEPTFTDKVWVEAIIKQNRILTVHQFDDLGDKPYVSSSEIDSYNGVTYQGFVVITQSSAGTVSGLTPVSPKNVVAINADPTLLQPYGDIVASPSLAMDFHQFYFGCGTGNTPVGCNIVVRSYKRDNKQVSRQYFSYDPTTPEGLNMTLATLGGNGFRDLQKVTIGILSGNEIPSVTAV</sequence>
<protein>
    <submittedName>
        <fullName evidence="2">Uncharacterized protein</fullName>
    </submittedName>
</protein>
<dbReference type="Proteomes" id="UP001345013">
    <property type="component" value="Unassembled WGS sequence"/>
</dbReference>
<gene>
    <name evidence="2" type="ORF">LTR24_006585</name>
</gene>
<evidence type="ECO:0000256" key="1">
    <source>
        <dbReference type="SAM" id="SignalP"/>
    </source>
</evidence>
<reference evidence="2 3" key="1">
    <citation type="submission" date="2023-08" db="EMBL/GenBank/DDBJ databases">
        <title>Black Yeasts Isolated from many extreme environments.</title>
        <authorList>
            <person name="Coleine C."/>
            <person name="Stajich J.E."/>
            <person name="Selbmann L."/>
        </authorList>
    </citation>
    <scope>NUCLEOTIDE SEQUENCE [LARGE SCALE GENOMIC DNA]</scope>
    <source>
        <strain evidence="2 3">CCFEE 5885</strain>
    </source>
</reference>
<proteinExistence type="predicted"/>
<name>A0ABR0K5T5_9EURO</name>
<dbReference type="EMBL" id="JAVRRG010000087">
    <property type="protein sequence ID" value="KAK5087545.1"/>
    <property type="molecule type" value="Genomic_DNA"/>
</dbReference>
<keyword evidence="3" id="KW-1185">Reference proteome</keyword>
<evidence type="ECO:0000313" key="2">
    <source>
        <dbReference type="EMBL" id="KAK5087545.1"/>
    </source>
</evidence>
<keyword evidence="1" id="KW-0732">Signal</keyword>